<dbReference type="PANTHER" id="PTHR22807:SF53">
    <property type="entry name" value="RIBOSOMAL RNA SMALL SUBUNIT METHYLTRANSFERASE B-RELATED"/>
    <property type="match status" value="1"/>
</dbReference>
<dbReference type="Gene3D" id="3.40.50.150">
    <property type="entry name" value="Vaccinia Virus protein VP39"/>
    <property type="match status" value="1"/>
</dbReference>
<dbReference type="PROSITE" id="PS51686">
    <property type="entry name" value="SAM_MT_RSMB_NOP"/>
    <property type="match status" value="1"/>
</dbReference>
<dbReference type="Proteomes" id="UP000012040">
    <property type="component" value="Chromosome"/>
</dbReference>
<dbReference type="PATRIC" id="fig|1184267.3.peg.1203"/>
<dbReference type="HOGENOM" id="CLU_005316_0_2_7"/>
<feature type="active site" description="Nucleophile" evidence="5">
    <location>
        <position position="351"/>
    </location>
</feature>
<feature type="binding site" evidence="5">
    <location>
        <position position="298"/>
    </location>
    <ligand>
        <name>S-adenosyl-L-methionine</name>
        <dbReference type="ChEBI" id="CHEBI:59789"/>
    </ligand>
</feature>
<protein>
    <recommendedName>
        <fullName evidence="6">SAM-dependent MTase RsmB/NOP-type domain-containing protein</fullName>
    </recommendedName>
</protein>
<keyword evidence="4 5" id="KW-0694">RNA-binding</keyword>
<evidence type="ECO:0000313" key="7">
    <source>
        <dbReference type="EMBL" id="AGH95404.1"/>
    </source>
</evidence>
<dbReference type="InterPro" id="IPR049560">
    <property type="entry name" value="MeTrfase_RsmB-F_NOP2_cat"/>
</dbReference>
<dbReference type="Gene3D" id="3.30.70.1170">
    <property type="entry name" value="Sun protein, domain 3"/>
    <property type="match status" value="1"/>
</dbReference>
<dbReference type="EMBL" id="CP003537">
    <property type="protein sequence ID" value="AGH95404.1"/>
    <property type="molecule type" value="Genomic_DNA"/>
</dbReference>
<dbReference type="GO" id="GO:0001510">
    <property type="term" value="P:RNA methylation"/>
    <property type="evidence" value="ECO:0007669"/>
    <property type="project" value="InterPro"/>
</dbReference>
<dbReference type="SUPFAM" id="SSF53335">
    <property type="entry name" value="S-adenosyl-L-methionine-dependent methyltransferases"/>
    <property type="match status" value="1"/>
</dbReference>
<reference evidence="7 8" key="1">
    <citation type="journal article" date="2013" name="ISME J.">
        <title>By their genes ye shall know them: genomic signatures of predatory bacteria.</title>
        <authorList>
            <person name="Pasternak Z."/>
            <person name="Pietrokovski S."/>
            <person name="Rotem O."/>
            <person name="Gophna U."/>
            <person name="Lurie-Weinberger M.N."/>
            <person name="Jurkevitch E."/>
        </authorList>
    </citation>
    <scope>NUCLEOTIDE SEQUENCE [LARGE SCALE GENOMIC DNA]</scope>
    <source>
        <strain evidence="7 8">JSS</strain>
    </source>
</reference>
<evidence type="ECO:0000256" key="2">
    <source>
        <dbReference type="ARBA" id="ARBA00022679"/>
    </source>
</evidence>
<evidence type="ECO:0000256" key="1">
    <source>
        <dbReference type="ARBA" id="ARBA00022603"/>
    </source>
</evidence>
<dbReference type="STRING" id="1184267.A11Q_1188"/>
<dbReference type="AlphaFoldDB" id="M4VQG9"/>
<dbReference type="RefSeq" id="WP_015469894.1">
    <property type="nucleotide sequence ID" value="NC_020813.1"/>
</dbReference>
<dbReference type="InterPro" id="IPR029063">
    <property type="entry name" value="SAM-dependent_MTases_sf"/>
</dbReference>
<dbReference type="KEGG" id="bex:A11Q_1188"/>
<evidence type="ECO:0000256" key="3">
    <source>
        <dbReference type="ARBA" id="ARBA00022691"/>
    </source>
</evidence>
<comment type="caution">
    <text evidence="5">Lacks conserved residue(s) required for the propagation of feature annotation.</text>
</comment>
<dbReference type="InterPro" id="IPR023267">
    <property type="entry name" value="RCMT"/>
</dbReference>
<dbReference type="PRINTS" id="PR02008">
    <property type="entry name" value="RCMTFAMILY"/>
</dbReference>
<dbReference type="PANTHER" id="PTHR22807">
    <property type="entry name" value="NOP2 YEAST -RELATED NOL1/NOP2/FMU SUN DOMAIN-CONTAINING"/>
    <property type="match status" value="1"/>
</dbReference>
<sequence length="398" mass="45853">MKKNIQFHFINTLKQTLDEVLQKGYHADRMIDKYVRANKWSREERQLFADSIYYILRHKRLLEFLAGSEDLLKVIAVYFIQKSYKLPPRPEFVGISEGSINNNLQKEKPRAIECSLPDWLDQLGQKEFGERWLSLAKALTDEPRLYIRANTLKTDRRSLQQRLKKEGIATEEKVSLEIEVPQALEVKERKNIFITDSYREGQFEVQDIGSQFIAPLLEVQAGMNVIDACAGSGGKTLHIAALMQNKGSVLAMDIMGYKLKDLQARADKAGCQILKTQLIDSPKVIQKLKNTADRVLLDVPCSGLGVLKRNPDSKWKMNLEQVDELVQTQRKILVDYTEMCKPNGLVVYSTCSLLHRENEEQIQWFLNKTSKWKLLNQYRVWPDTNVSDGFYAAVLKKL</sequence>
<keyword evidence="2 5" id="KW-0808">Transferase</keyword>
<feature type="domain" description="SAM-dependent MTase RsmB/NOP-type" evidence="6">
    <location>
        <begin position="135"/>
        <end position="398"/>
    </location>
</feature>
<keyword evidence="8" id="KW-1185">Reference proteome</keyword>
<dbReference type="Pfam" id="PF22458">
    <property type="entry name" value="RsmF-B_ferredox"/>
    <property type="match status" value="1"/>
</dbReference>
<comment type="similarity">
    <text evidence="5">Belongs to the class I-like SAM-binding methyltransferase superfamily. RsmB/NOP family.</text>
</comment>
<evidence type="ECO:0000313" key="8">
    <source>
        <dbReference type="Proteomes" id="UP000012040"/>
    </source>
</evidence>
<feature type="binding site" evidence="5">
    <location>
        <position position="280"/>
    </location>
    <ligand>
        <name>S-adenosyl-L-methionine</name>
        <dbReference type="ChEBI" id="CHEBI:59789"/>
    </ligand>
</feature>
<dbReference type="GO" id="GO:0008173">
    <property type="term" value="F:RNA methyltransferase activity"/>
    <property type="evidence" value="ECO:0007669"/>
    <property type="project" value="InterPro"/>
</dbReference>
<keyword evidence="1 5" id="KW-0489">Methyltransferase</keyword>
<dbReference type="eggNOG" id="COG0144">
    <property type="taxonomic scope" value="Bacteria"/>
</dbReference>
<dbReference type="InterPro" id="IPR054728">
    <property type="entry name" value="RsmB-like_ferredoxin"/>
</dbReference>
<proteinExistence type="inferred from homology"/>
<evidence type="ECO:0000256" key="4">
    <source>
        <dbReference type="ARBA" id="ARBA00022884"/>
    </source>
</evidence>
<organism evidence="7 8">
    <name type="scientific">Pseudobdellovibrio exovorus JSS</name>
    <dbReference type="NCBI Taxonomy" id="1184267"/>
    <lineage>
        <taxon>Bacteria</taxon>
        <taxon>Pseudomonadati</taxon>
        <taxon>Bdellovibrionota</taxon>
        <taxon>Bdellovibrionia</taxon>
        <taxon>Bdellovibrionales</taxon>
        <taxon>Pseudobdellovibrionaceae</taxon>
        <taxon>Pseudobdellovibrio</taxon>
    </lineage>
</organism>
<accession>M4VQG9</accession>
<gene>
    <name evidence="7" type="ORF">A11Q_1188</name>
</gene>
<feature type="binding site" evidence="5">
    <location>
        <position position="253"/>
    </location>
    <ligand>
        <name>S-adenosyl-L-methionine</name>
        <dbReference type="ChEBI" id="CHEBI:59789"/>
    </ligand>
</feature>
<dbReference type="InterPro" id="IPR001678">
    <property type="entry name" value="MeTrfase_RsmB-F_NOP2_dom"/>
</dbReference>
<dbReference type="OrthoDB" id="5292653at2"/>
<evidence type="ECO:0000259" key="6">
    <source>
        <dbReference type="PROSITE" id="PS51686"/>
    </source>
</evidence>
<name>M4VQG9_9BACT</name>
<dbReference type="Pfam" id="PF01189">
    <property type="entry name" value="Methyltr_RsmB-F"/>
    <property type="match status" value="1"/>
</dbReference>
<keyword evidence="3 5" id="KW-0949">S-adenosyl-L-methionine</keyword>
<evidence type="ECO:0000256" key="5">
    <source>
        <dbReference type="PROSITE-ProRule" id="PRU01023"/>
    </source>
</evidence>
<dbReference type="GO" id="GO:0003723">
    <property type="term" value="F:RNA binding"/>
    <property type="evidence" value="ECO:0007669"/>
    <property type="project" value="UniProtKB-UniRule"/>
</dbReference>